<evidence type="ECO:0000313" key="2">
    <source>
        <dbReference type="EMBL" id="KAF5309734.1"/>
    </source>
</evidence>
<dbReference type="AlphaFoldDB" id="A0A8H5ERJ5"/>
<dbReference type="Proteomes" id="UP000541558">
    <property type="component" value="Unassembled WGS sequence"/>
</dbReference>
<evidence type="ECO:0000313" key="3">
    <source>
        <dbReference type="Proteomes" id="UP000541558"/>
    </source>
</evidence>
<reference evidence="2 3" key="1">
    <citation type="journal article" date="2020" name="ISME J.">
        <title>Uncovering the hidden diversity of litter-decomposition mechanisms in mushroom-forming fungi.</title>
        <authorList>
            <person name="Floudas D."/>
            <person name="Bentzer J."/>
            <person name="Ahren D."/>
            <person name="Johansson T."/>
            <person name="Persson P."/>
            <person name="Tunlid A."/>
        </authorList>
    </citation>
    <scope>NUCLEOTIDE SEQUENCE [LARGE SCALE GENOMIC DNA]</scope>
    <source>
        <strain evidence="2 3">CBS 175.51</strain>
    </source>
</reference>
<dbReference type="SUPFAM" id="SSF56112">
    <property type="entry name" value="Protein kinase-like (PK-like)"/>
    <property type="match status" value="1"/>
</dbReference>
<dbReference type="InterPro" id="IPR011009">
    <property type="entry name" value="Kinase-like_dom_sf"/>
</dbReference>
<protein>
    <recommendedName>
        <fullName evidence="4">Protein kinase domain-containing protein</fullName>
    </recommendedName>
</protein>
<proteinExistence type="predicted"/>
<organism evidence="2 3">
    <name type="scientific">Ephemerocybe angulata</name>
    <dbReference type="NCBI Taxonomy" id="980116"/>
    <lineage>
        <taxon>Eukaryota</taxon>
        <taxon>Fungi</taxon>
        <taxon>Dikarya</taxon>
        <taxon>Basidiomycota</taxon>
        <taxon>Agaricomycotina</taxon>
        <taxon>Agaricomycetes</taxon>
        <taxon>Agaricomycetidae</taxon>
        <taxon>Agaricales</taxon>
        <taxon>Agaricineae</taxon>
        <taxon>Psathyrellaceae</taxon>
        <taxon>Ephemerocybe</taxon>
    </lineage>
</organism>
<dbReference type="Gene3D" id="1.10.510.10">
    <property type="entry name" value="Transferase(Phosphotransferase) domain 1"/>
    <property type="match status" value="1"/>
</dbReference>
<name>A0A8H5ERJ5_9AGAR</name>
<dbReference type="EMBL" id="JAACJK010000232">
    <property type="protein sequence ID" value="KAF5309734.1"/>
    <property type="molecule type" value="Genomic_DNA"/>
</dbReference>
<sequence length="698" mass="77743">MERFTEPPSDTHEALPWVHYALSLYEDACRMIVLRHLAGTLGCASASSHKTEMAKDRLGDFKDIWISSIQATGVIDISAAAEMFTNVVKDKPVNETFLRYVRSQKLQNELDINMDSAAKAIRDKNEAKSMGEDVSGNLKGKTIKAQGFSPADEQSVQQSLDAVLKLAAPFLAAVRSLVEGTTNPDWIAVDTVRGRIGDLAFLKHGNRRSDIVSIEVKKWGSNTLNKIYTETRAYPHFSEWTSHKELMAASKKKLPDAEVLKEKGPAKRDIVGPRGSVGKAEILHQIIVSAMQPQACGFISLTDFLKGWVDLECDGSDETTLKLKLTYWGFTPPSKERTLHTIPEEDEGREGAKHVTAKVGKGAESDSEEDKEKVKDMITLSGFFQDDDEDDCRTGGDIRLLAEQRNNKTLIHSLQSPDYVGWKPAFDFLKIGSELGYQALRFTDTWILGGPPLFKQDPSARHNLDVSHAEPGAVHITSDNTIPKSLELKSIQISSFFHKIASSIILFLFTLLKPDFYVSGNGTTLNVDRSLHLGPLFSARIAATVPTRQGYIMLALFNTVVIKVFDHHEHYEKELQVYADMRGCAGILPLLATGATPNGHHFIVLPYVGDCVTEISDADARYIYDNALKHMHAKQYHHHDIHRENVLRNRSNGNLYLIDFCDVEQPCTFDDCACFDRGWMAKHGIQEAEPDGAVSLLY</sequence>
<feature type="region of interest" description="Disordered" evidence="1">
    <location>
        <begin position="345"/>
        <end position="371"/>
    </location>
</feature>
<comment type="caution">
    <text evidence="2">The sequence shown here is derived from an EMBL/GenBank/DDBJ whole genome shotgun (WGS) entry which is preliminary data.</text>
</comment>
<dbReference type="OrthoDB" id="2523927at2759"/>
<evidence type="ECO:0000256" key="1">
    <source>
        <dbReference type="SAM" id="MobiDB-lite"/>
    </source>
</evidence>
<accession>A0A8H5ERJ5</accession>
<keyword evidence="3" id="KW-1185">Reference proteome</keyword>
<evidence type="ECO:0008006" key="4">
    <source>
        <dbReference type="Google" id="ProtNLM"/>
    </source>
</evidence>
<gene>
    <name evidence="2" type="ORF">D9611_014453</name>
</gene>